<name>A0A919EXJ6_9ACTN</name>
<feature type="compositionally biased region" description="Polar residues" evidence="1">
    <location>
        <begin position="1"/>
        <end position="15"/>
    </location>
</feature>
<feature type="transmembrane region" description="Helical" evidence="2">
    <location>
        <begin position="39"/>
        <end position="60"/>
    </location>
</feature>
<evidence type="ECO:0000259" key="3">
    <source>
        <dbReference type="Pfam" id="PF13462"/>
    </source>
</evidence>
<protein>
    <submittedName>
        <fullName evidence="4">DSBA oxidoreductase</fullName>
    </submittedName>
</protein>
<evidence type="ECO:0000313" key="5">
    <source>
        <dbReference type="Proteomes" id="UP000619355"/>
    </source>
</evidence>
<evidence type="ECO:0000313" key="4">
    <source>
        <dbReference type="EMBL" id="GHG56213.1"/>
    </source>
</evidence>
<reference evidence="5" key="1">
    <citation type="journal article" date="2019" name="Int. J. Syst. Evol. Microbiol.">
        <title>The Global Catalogue of Microorganisms (GCM) 10K type strain sequencing project: providing services to taxonomists for standard genome sequencing and annotation.</title>
        <authorList>
            <consortium name="The Broad Institute Genomics Platform"/>
            <consortium name="The Broad Institute Genome Sequencing Center for Infectious Disease"/>
            <person name="Wu L."/>
            <person name="Ma J."/>
        </authorList>
    </citation>
    <scope>NUCLEOTIDE SEQUENCE [LARGE SCALE GENOMIC DNA]</scope>
    <source>
        <strain evidence="5">JCM 4253</strain>
    </source>
</reference>
<dbReference type="EMBL" id="BNBF01000012">
    <property type="protein sequence ID" value="GHG56213.1"/>
    <property type="molecule type" value="Genomic_DNA"/>
</dbReference>
<organism evidence="4 5">
    <name type="scientific">Streptomyces capoamus</name>
    <dbReference type="NCBI Taxonomy" id="68183"/>
    <lineage>
        <taxon>Bacteria</taxon>
        <taxon>Bacillati</taxon>
        <taxon>Actinomycetota</taxon>
        <taxon>Actinomycetes</taxon>
        <taxon>Kitasatosporales</taxon>
        <taxon>Streptomycetaceae</taxon>
        <taxon>Streptomyces</taxon>
    </lineage>
</organism>
<dbReference type="AlphaFoldDB" id="A0A919EXJ6"/>
<feature type="domain" description="Thioredoxin-like fold" evidence="3">
    <location>
        <begin position="87"/>
        <end position="254"/>
    </location>
</feature>
<evidence type="ECO:0000256" key="2">
    <source>
        <dbReference type="SAM" id="Phobius"/>
    </source>
</evidence>
<feature type="compositionally biased region" description="Basic and acidic residues" evidence="1">
    <location>
        <begin position="17"/>
        <end position="29"/>
    </location>
</feature>
<dbReference type="Gene3D" id="3.40.30.10">
    <property type="entry name" value="Glutaredoxin"/>
    <property type="match status" value="1"/>
</dbReference>
<comment type="caution">
    <text evidence="4">The sequence shown here is derived from an EMBL/GenBank/DDBJ whole genome shotgun (WGS) entry which is preliminary data.</text>
</comment>
<proteinExistence type="predicted"/>
<dbReference type="Pfam" id="PF13462">
    <property type="entry name" value="Thioredoxin_4"/>
    <property type="match status" value="1"/>
</dbReference>
<keyword evidence="2" id="KW-0812">Transmembrane</keyword>
<keyword evidence="2" id="KW-0472">Membrane</keyword>
<accession>A0A919EXJ6</accession>
<evidence type="ECO:0000256" key="1">
    <source>
        <dbReference type="SAM" id="MobiDB-lite"/>
    </source>
</evidence>
<gene>
    <name evidence="4" type="ORF">GCM10018980_41960</name>
</gene>
<dbReference type="Proteomes" id="UP000619355">
    <property type="component" value="Unassembled WGS sequence"/>
</dbReference>
<sequence>MEITNMSKRNSQASKTAARERLRQERERQAQRAKVRRQLIVAASVVGVLAAAGGIGWAVVQANKPAYWEAAKKDKLVKPAHTSGADGTTVVLGKSTAKKTLVIYEDPRCPACAEFEQVVGSTVKKDLDAGKFKLRYIGATFLDRNLPGEGSRNALSALGAALDVSPEAFLEYKSAMYSKKWHPQETVDTLKDDDYLIRIADTVPALKGNAAFRKAVKDGTYDRWALEEAKIFDKDGISATPTLKMDGKTLTGPNGKSAPVTVADFNTALEAALKG</sequence>
<dbReference type="CDD" id="cd02972">
    <property type="entry name" value="DsbA_family"/>
    <property type="match status" value="1"/>
</dbReference>
<keyword evidence="5" id="KW-1185">Reference proteome</keyword>
<dbReference type="SUPFAM" id="SSF52833">
    <property type="entry name" value="Thioredoxin-like"/>
    <property type="match status" value="1"/>
</dbReference>
<keyword evidence="2" id="KW-1133">Transmembrane helix</keyword>
<dbReference type="InterPro" id="IPR036249">
    <property type="entry name" value="Thioredoxin-like_sf"/>
</dbReference>
<dbReference type="InterPro" id="IPR012336">
    <property type="entry name" value="Thioredoxin-like_fold"/>
</dbReference>
<feature type="region of interest" description="Disordered" evidence="1">
    <location>
        <begin position="1"/>
        <end position="29"/>
    </location>
</feature>